<gene>
    <name evidence="1" type="ORF">NA57DRAFT_60428</name>
</gene>
<name>A0A9P4I9T8_9PEZI</name>
<evidence type="ECO:0000313" key="2">
    <source>
        <dbReference type="Proteomes" id="UP000799772"/>
    </source>
</evidence>
<comment type="caution">
    <text evidence="1">The sequence shown here is derived from an EMBL/GenBank/DDBJ whole genome shotgun (WGS) entry which is preliminary data.</text>
</comment>
<evidence type="ECO:0000313" key="1">
    <source>
        <dbReference type="EMBL" id="KAF2094381.1"/>
    </source>
</evidence>
<dbReference type="EMBL" id="ML978134">
    <property type="protein sequence ID" value="KAF2094381.1"/>
    <property type="molecule type" value="Genomic_DNA"/>
</dbReference>
<keyword evidence="2" id="KW-1185">Reference proteome</keyword>
<dbReference type="AlphaFoldDB" id="A0A9P4I9T8"/>
<reference evidence="1" key="1">
    <citation type="journal article" date="2020" name="Stud. Mycol.">
        <title>101 Dothideomycetes genomes: a test case for predicting lifestyles and emergence of pathogens.</title>
        <authorList>
            <person name="Haridas S."/>
            <person name="Albert R."/>
            <person name="Binder M."/>
            <person name="Bloem J."/>
            <person name="Labutti K."/>
            <person name="Salamov A."/>
            <person name="Andreopoulos B."/>
            <person name="Baker S."/>
            <person name="Barry K."/>
            <person name="Bills G."/>
            <person name="Bluhm B."/>
            <person name="Cannon C."/>
            <person name="Castanera R."/>
            <person name="Culley D."/>
            <person name="Daum C."/>
            <person name="Ezra D."/>
            <person name="Gonzalez J."/>
            <person name="Henrissat B."/>
            <person name="Kuo A."/>
            <person name="Liang C."/>
            <person name="Lipzen A."/>
            <person name="Lutzoni F."/>
            <person name="Magnuson J."/>
            <person name="Mondo S."/>
            <person name="Nolan M."/>
            <person name="Ohm R."/>
            <person name="Pangilinan J."/>
            <person name="Park H.-J."/>
            <person name="Ramirez L."/>
            <person name="Alfaro M."/>
            <person name="Sun H."/>
            <person name="Tritt A."/>
            <person name="Yoshinaga Y."/>
            <person name="Zwiers L.-H."/>
            <person name="Turgeon B."/>
            <person name="Goodwin S."/>
            <person name="Spatafora J."/>
            <person name="Crous P."/>
            <person name="Grigoriev I."/>
        </authorList>
    </citation>
    <scope>NUCLEOTIDE SEQUENCE</scope>
    <source>
        <strain evidence="1">CBS 133067</strain>
    </source>
</reference>
<proteinExistence type="predicted"/>
<accession>A0A9P4I9T8</accession>
<dbReference type="Proteomes" id="UP000799772">
    <property type="component" value="Unassembled WGS sequence"/>
</dbReference>
<protein>
    <submittedName>
        <fullName evidence="1">Uncharacterized protein</fullName>
    </submittedName>
</protein>
<sequence length="176" mass="20303">MTTRIGSPKAPWSFPPRFEIASLAVLLGGKKEDKKRPYMRDPMPPALLQTYPIVREEASKMYFTRNEFYTPCINWDMMPAIEWVEKMEFITFVHVSIDELQGTGFGILQERLKVELKWAIGKRVLDTAADLLHIWSLCLCMLSRMCLNTAAQETAEELKGVSERFMNMSRTPSSFE</sequence>
<organism evidence="1 2">
    <name type="scientific">Rhizodiscina lignyota</name>
    <dbReference type="NCBI Taxonomy" id="1504668"/>
    <lineage>
        <taxon>Eukaryota</taxon>
        <taxon>Fungi</taxon>
        <taxon>Dikarya</taxon>
        <taxon>Ascomycota</taxon>
        <taxon>Pezizomycotina</taxon>
        <taxon>Dothideomycetes</taxon>
        <taxon>Pleosporomycetidae</taxon>
        <taxon>Aulographales</taxon>
        <taxon>Rhizodiscinaceae</taxon>
        <taxon>Rhizodiscina</taxon>
    </lineage>
</organism>